<dbReference type="Proteomes" id="UP000006813">
    <property type="component" value="Unassembled WGS sequence"/>
</dbReference>
<dbReference type="MEROPS" id="C48.003"/>
<dbReference type="PANTHER" id="PTHR12606">
    <property type="entry name" value="SENTRIN/SUMO-SPECIFIC PROTEASE"/>
    <property type="match status" value="1"/>
</dbReference>
<dbReference type="InterPro" id="IPR038765">
    <property type="entry name" value="Papain-like_cys_pep_sf"/>
</dbReference>
<evidence type="ECO:0000313" key="7">
    <source>
        <dbReference type="Proteomes" id="UP000006813"/>
    </source>
</evidence>
<evidence type="ECO:0000259" key="5">
    <source>
        <dbReference type="PROSITE" id="PS50600"/>
    </source>
</evidence>
<dbReference type="SUPFAM" id="SSF54001">
    <property type="entry name" value="Cysteine proteinases"/>
    <property type="match status" value="1"/>
</dbReference>
<keyword evidence="2 6" id="KW-0645">Protease</keyword>
<dbReference type="STRING" id="10181.G5B606"/>
<keyword evidence="3" id="KW-0378">Hydrolase</keyword>
<sequence length="212" mass="24584">MPLTTDEVVEKSEDIFQQEFSTPSRKGLVLQLIQSYQRMPGNAMVRGFQVPYKRHVLTLDDLGTLDGQNWLNDQVLNMYGDLAMVTIPETVHFLNSFFYDNSPYQGLLWGEKVNQKLDIFNKELLLIPIPLEVHWSLILVDLRQCTITCFDSQRALNRPCPKHIAQYLQAEEVKKDLLDDLALSQPFSFTQQDRSKLFMQIYKVLCHCKLTA</sequence>
<dbReference type="AlphaFoldDB" id="G5B606"/>
<dbReference type="GO" id="GO:0016926">
    <property type="term" value="P:protein desumoylation"/>
    <property type="evidence" value="ECO:0007669"/>
    <property type="project" value="TreeGrafter"/>
</dbReference>
<proteinExistence type="inferred from homology"/>
<reference evidence="6 7" key="1">
    <citation type="journal article" date="2011" name="Nature">
        <title>Genome sequencing reveals insights into physiology and longevity of the naked mole rat.</title>
        <authorList>
            <person name="Kim E.B."/>
            <person name="Fang X."/>
            <person name="Fushan A.A."/>
            <person name="Huang Z."/>
            <person name="Lobanov A.V."/>
            <person name="Han L."/>
            <person name="Marino S.M."/>
            <person name="Sun X."/>
            <person name="Turanov A.A."/>
            <person name="Yang P."/>
            <person name="Yim S.H."/>
            <person name="Zhao X."/>
            <person name="Kasaikina M.V."/>
            <person name="Stoletzki N."/>
            <person name="Peng C."/>
            <person name="Polak P."/>
            <person name="Xiong Z."/>
            <person name="Kiezun A."/>
            <person name="Zhu Y."/>
            <person name="Chen Y."/>
            <person name="Kryukov G.V."/>
            <person name="Zhang Q."/>
            <person name="Peshkin L."/>
            <person name="Yang L."/>
            <person name="Bronson R.T."/>
            <person name="Buffenstein R."/>
            <person name="Wang B."/>
            <person name="Han C."/>
            <person name="Li Q."/>
            <person name="Chen L."/>
            <person name="Zhao W."/>
            <person name="Sunyaev S.R."/>
            <person name="Park T.J."/>
            <person name="Zhang G."/>
            <person name="Wang J."/>
            <person name="Gladyshev V.N."/>
        </authorList>
    </citation>
    <scope>NUCLEOTIDE SEQUENCE [LARGE SCALE GENOMIC DNA]</scope>
</reference>
<evidence type="ECO:0000256" key="3">
    <source>
        <dbReference type="ARBA" id="ARBA00022801"/>
    </source>
</evidence>
<evidence type="ECO:0000256" key="4">
    <source>
        <dbReference type="ARBA" id="ARBA00022807"/>
    </source>
</evidence>
<dbReference type="InParanoid" id="G5B606"/>
<dbReference type="PANTHER" id="PTHR12606:SF16">
    <property type="entry name" value="SENTRIN-SPECIFIC PROTEASE 3"/>
    <property type="match status" value="1"/>
</dbReference>
<protein>
    <submittedName>
        <fullName evidence="6">Sentrin-specific protease 3</fullName>
    </submittedName>
</protein>
<gene>
    <name evidence="6" type="ORF">GW7_15591</name>
</gene>
<comment type="similarity">
    <text evidence="1">Belongs to the peptidase C48 family.</text>
</comment>
<evidence type="ECO:0000313" key="6">
    <source>
        <dbReference type="EMBL" id="EHB04717.1"/>
    </source>
</evidence>
<dbReference type="PROSITE" id="PS50600">
    <property type="entry name" value="ULP_PROTEASE"/>
    <property type="match status" value="1"/>
</dbReference>
<accession>G5B606</accession>
<dbReference type="EMBL" id="JH168612">
    <property type="protein sequence ID" value="EHB04717.1"/>
    <property type="molecule type" value="Genomic_DNA"/>
</dbReference>
<organism evidence="6 7">
    <name type="scientific">Heterocephalus glaber</name>
    <name type="common">Naked mole rat</name>
    <dbReference type="NCBI Taxonomy" id="10181"/>
    <lineage>
        <taxon>Eukaryota</taxon>
        <taxon>Metazoa</taxon>
        <taxon>Chordata</taxon>
        <taxon>Craniata</taxon>
        <taxon>Vertebrata</taxon>
        <taxon>Euteleostomi</taxon>
        <taxon>Mammalia</taxon>
        <taxon>Eutheria</taxon>
        <taxon>Euarchontoglires</taxon>
        <taxon>Glires</taxon>
        <taxon>Rodentia</taxon>
        <taxon>Hystricomorpha</taxon>
        <taxon>Bathyergidae</taxon>
        <taxon>Heterocephalus</taxon>
    </lineage>
</organism>
<dbReference type="Gene3D" id="3.40.395.10">
    <property type="entry name" value="Adenoviral Proteinase, Chain A"/>
    <property type="match status" value="1"/>
</dbReference>
<dbReference type="Pfam" id="PF02902">
    <property type="entry name" value="Peptidase_C48"/>
    <property type="match status" value="1"/>
</dbReference>
<feature type="domain" description="Ubiquitin-like protease family profile" evidence="5">
    <location>
        <begin position="55"/>
        <end position="205"/>
    </location>
</feature>
<dbReference type="GO" id="GO:0006508">
    <property type="term" value="P:proteolysis"/>
    <property type="evidence" value="ECO:0007669"/>
    <property type="project" value="UniProtKB-KW"/>
</dbReference>
<evidence type="ECO:0000256" key="1">
    <source>
        <dbReference type="ARBA" id="ARBA00005234"/>
    </source>
</evidence>
<dbReference type="GO" id="GO:0005634">
    <property type="term" value="C:nucleus"/>
    <property type="evidence" value="ECO:0007669"/>
    <property type="project" value="TreeGrafter"/>
</dbReference>
<keyword evidence="4" id="KW-0788">Thiol protease</keyword>
<evidence type="ECO:0000256" key="2">
    <source>
        <dbReference type="ARBA" id="ARBA00022670"/>
    </source>
</evidence>
<dbReference type="InterPro" id="IPR003653">
    <property type="entry name" value="Peptidase_C48_C"/>
</dbReference>
<name>G5B606_HETGA</name>
<dbReference type="GO" id="GO:0016929">
    <property type="term" value="F:deSUMOylase activity"/>
    <property type="evidence" value="ECO:0007669"/>
    <property type="project" value="TreeGrafter"/>
</dbReference>